<dbReference type="InterPro" id="IPR019800">
    <property type="entry name" value="Glyco_hydro_3_AS"/>
</dbReference>
<gene>
    <name evidence="6" type="primary">bglX</name>
    <name evidence="6" type="ordered locus">TC41_0453</name>
</gene>
<dbReference type="InterPro" id="IPR026891">
    <property type="entry name" value="Fn3-like"/>
</dbReference>
<keyword evidence="3" id="KW-0119">Carbohydrate metabolism</keyword>
<dbReference type="InterPro" id="IPR036962">
    <property type="entry name" value="Glyco_hydro_3_N_sf"/>
</dbReference>
<dbReference type="OrthoDB" id="9805821at2"/>
<keyword evidence="2 4" id="KW-0378">Hydrolase</keyword>
<dbReference type="eggNOG" id="COG1472">
    <property type="taxonomic scope" value="Bacteria"/>
</dbReference>
<dbReference type="HOGENOM" id="CLU_004542_4_1_9"/>
<dbReference type="EMBL" id="CP002902">
    <property type="protein sequence ID" value="AEJ42419.1"/>
    <property type="molecule type" value="Genomic_DNA"/>
</dbReference>
<dbReference type="Pfam" id="PF01915">
    <property type="entry name" value="Glyco_hydro_3_C"/>
    <property type="match status" value="1"/>
</dbReference>
<keyword evidence="4" id="KW-0326">Glycosidase</keyword>
<sequence length="758" mass="82844">MAYRDLVPHLTLEEKASLCSGLNFWQTKPIERLGIPSICMTDGPHGVRLQRPGGSFTDSEPATCFPTAAALASSWDPALVERIGQALGDECRALGVHVLLGPGANIKRSPLCGRNFEYFSEDPLLSGEMAAAHIRGVQSRGVGSSLKHFAANNQEYRRMTTSAEVDERTLREIYLASFEGAVKGGRPWTVMCAYNRLNGTYCSEHQWLLSQVLRREWGFDGVVVSDWGAVNDRVQGLAAGLDLEMPGGPYAQDAEIVQAVRDGLLDEAVLDAAVERLLALVDQAYHPQGQPADFDAHHRLARQAAAESMVLLKNDGAVLPIAPGRRVAVIGAFAVSPRYQGGGSSHVNPARLDEPLAELRRAFGDQLVLYAPGYALDDDAPRPDLIEEASRAAAQADVAVIFAGLPESWESEGYDRAHMRMPDAHVALIEAVASAQPQTVVVLSNGAPIEMPWIHRVPAVIEAYLAGQAFGGAIADVLSGAVNPSGKLAETFPLRLEHNPSHPFFPGESDRVEYREGIFVGYRYYDTKEMDVLYPFGHGLSYTTFEYEAIRLSKASLRDDELLTVEVDIRNTGQRAGKEVIQVYVEPRASRVIRPRRELRAFAKVALAPGETRTVEFQLGKRAFTHYDVEARDFTVESGWYEIHVGSSSRDLRLTASVEVTSTAPRRPVPVHANATLGNLLDDPATGPVLRELLNEKLAASPLGSEIDANPMFEAFMRFTPIGRVTTLFGVPRDEIDGVLEALRAAQHRAQQAEEEKA</sequence>
<dbReference type="KEGG" id="aad:TC41_0453"/>
<evidence type="ECO:0000256" key="3">
    <source>
        <dbReference type="ARBA" id="ARBA00023277"/>
    </source>
</evidence>
<dbReference type="AlphaFoldDB" id="F8IL39"/>
<dbReference type="SMART" id="SM01217">
    <property type="entry name" value="Fn3_like"/>
    <property type="match status" value="1"/>
</dbReference>
<reference evidence="7" key="2">
    <citation type="submission" date="2011-06" db="EMBL/GenBank/DDBJ databases">
        <title>The complete genome sequence of Alicyclobacillus acidocaldarius sp. Tc-4-1.</title>
        <authorList>
            <person name="Chen Y."/>
            <person name="He Y."/>
            <person name="Dong Z."/>
            <person name="Hu S."/>
        </authorList>
    </citation>
    <scope>NUCLEOTIDE SEQUENCE [LARGE SCALE GENOMIC DNA]</scope>
    <source>
        <strain evidence="7">Tc-4-1</strain>
    </source>
</reference>
<dbReference type="InterPro" id="IPR002772">
    <property type="entry name" value="Glyco_hydro_3_C"/>
</dbReference>
<feature type="domain" description="Fibronectin type III-like" evidence="5">
    <location>
        <begin position="579"/>
        <end position="649"/>
    </location>
</feature>
<dbReference type="RefSeq" id="WP_014463329.1">
    <property type="nucleotide sequence ID" value="NC_017167.1"/>
</dbReference>
<dbReference type="InterPro" id="IPR001764">
    <property type="entry name" value="Glyco_hydro_3_N"/>
</dbReference>
<dbReference type="InterPro" id="IPR050288">
    <property type="entry name" value="Cellulose_deg_GH3"/>
</dbReference>
<reference evidence="6 7" key="1">
    <citation type="journal article" date="2011" name="J. Bacteriol.">
        <title>Complete Genome Sequence of Alicyclobacillus acidocaldarius Strain Tc-4-1.</title>
        <authorList>
            <person name="Chen Y."/>
            <person name="He Y."/>
            <person name="Zhang B."/>
            <person name="Yang J."/>
            <person name="Li W."/>
            <person name="Dong Z."/>
            <person name="Hu S."/>
        </authorList>
    </citation>
    <scope>NUCLEOTIDE SEQUENCE [LARGE SCALE GENOMIC DNA]</scope>
    <source>
        <strain evidence="6 7">Tc-4-1</strain>
    </source>
</reference>
<dbReference type="Gene3D" id="2.60.40.10">
    <property type="entry name" value="Immunoglobulins"/>
    <property type="match status" value="1"/>
</dbReference>
<evidence type="ECO:0000313" key="7">
    <source>
        <dbReference type="Proteomes" id="UP000000292"/>
    </source>
</evidence>
<protein>
    <submittedName>
        <fullName evidence="6">Glycoside hydrolase family 3 domain protein</fullName>
    </submittedName>
</protein>
<evidence type="ECO:0000256" key="4">
    <source>
        <dbReference type="RuleBase" id="RU361161"/>
    </source>
</evidence>
<dbReference type="PANTHER" id="PTHR42715:SF10">
    <property type="entry name" value="BETA-GLUCOSIDASE"/>
    <property type="match status" value="1"/>
</dbReference>
<accession>F8IL39</accession>
<dbReference type="Pfam" id="PF00933">
    <property type="entry name" value="Glyco_hydro_3"/>
    <property type="match status" value="1"/>
</dbReference>
<dbReference type="InterPro" id="IPR017853">
    <property type="entry name" value="GH"/>
</dbReference>
<name>F8IL39_ALIAT</name>
<dbReference type="GO" id="GO:0008422">
    <property type="term" value="F:beta-glucosidase activity"/>
    <property type="evidence" value="ECO:0007669"/>
    <property type="project" value="UniProtKB-ARBA"/>
</dbReference>
<proteinExistence type="inferred from homology"/>
<dbReference type="SUPFAM" id="SSF52279">
    <property type="entry name" value="Beta-D-glucan exohydrolase, C-terminal domain"/>
    <property type="match status" value="1"/>
</dbReference>
<dbReference type="STRING" id="1048834.TC41_0453"/>
<dbReference type="PRINTS" id="PR00133">
    <property type="entry name" value="GLHYDRLASE3"/>
</dbReference>
<dbReference type="InterPro" id="IPR036881">
    <property type="entry name" value="Glyco_hydro_3_C_sf"/>
</dbReference>
<dbReference type="Pfam" id="PF14310">
    <property type="entry name" value="Fn3-like"/>
    <property type="match status" value="1"/>
</dbReference>
<dbReference type="InterPro" id="IPR013783">
    <property type="entry name" value="Ig-like_fold"/>
</dbReference>
<dbReference type="SUPFAM" id="SSF51445">
    <property type="entry name" value="(Trans)glycosidases"/>
    <property type="match status" value="1"/>
</dbReference>
<dbReference type="PATRIC" id="fig|1048834.4.peg.422"/>
<evidence type="ECO:0000259" key="5">
    <source>
        <dbReference type="SMART" id="SM01217"/>
    </source>
</evidence>
<evidence type="ECO:0000256" key="1">
    <source>
        <dbReference type="ARBA" id="ARBA00005336"/>
    </source>
</evidence>
<dbReference type="Gene3D" id="3.40.50.1700">
    <property type="entry name" value="Glycoside hydrolase family 3 C-terminal domain"/>
    <property type="match status" value="1"/>
</dbReference>
<dbReference type="PROSITE" id="PS00775">
    <property type="entry name" value="GLYCOSYL_HYDROL_F3"/>
    <property type="match status" value="1"/>
</dbReference>
<organism evidence="6 7">
    <name type="scientific">Alicyclobacillus acidocaldarius (strain Tc-4-1)</name>
    <name type="common">Bacillus acidocaldarius</name>
    <dbReference type="NCBI Taxonomy" id="1048834"/>
    <lineage>
        <taxon>Bacteria</taxon>
        <taxon>Bacillati</taxon>
        <taxon>Bacillota</taxon>
        <taxon>Bacilli</taxon>
        <taxon>Bacillales</taxon>
        <taxon>Alicyclobacillaceae</taxon>
        <taxon>Alicyclobacillus</taxon>
    </lineage>
</organism>
<dbReference type="Gene3D" id="3.20.20.300">
    <property type="entry name" value="Glycoside hydrolase, family 3, N-terminal domain"/>
    <property type="match status" value="1"/>
</dbReference>
<dbReference type="PANTHER" id="PTHR42715">
    <property type="entry name" value="BETA-GLUCOSIDASE"/>
    <property type="match status" value="1"/>
</dbReference>
<dbReference type="FunFam" id="2.60.40.10:FF:000495">
    <property type="entry name" value="Periplasmic beta-glucosidase"/>
    <property type="match status" value="1"/>
</dbReference>
<dbReference type="GO" id="GO:0005975">
    <property type="term" value="P:carbohydrate metabolic process"/>
    <property type="evidence" value="ECO:0007669"/>
    <property type="project" value="InterPro"/>
</dbReference>
<evidence type="ECO:0000256" key="2">
    <source>
        <dbReference type="ARBA" id="ARBA00022801"/>
    </source>
</evidence>
<comment type="similarity">
    <text evidence="1 4">Belongs to the glycosyl hydrolase 3 family.</text>
</comment>
<dbReference type="Proteomes" id="UP000000292">
    <property type="component" value="Chromosome"/>
</dbReference>
<evidence type="ECO:0000313" key="6">
    <source>
        <dbReference type="EMBL" id="AEJ42419.1"/>
    </source>
</evidence>